<name>A0A0D2JS63_9EURO</name>
<feature type="region of interest" description="Disordered" evidence="1">
    <location>
        <begin position="56"/>
        <end position="77"/>
    </location>
</feature>
<organism evidence="2 3">
    <name type="scientific">Fonsecaea multimorphosa CBS 102226</name>
    <dbReference type="NCBI Taxonomy" id="1442371"/>
    <lineage>
        <taxon>Eukaryota</taxon>
        <taxon>Fungi</taxon>
        <taxon>Dikarya</taxon>
        <taxon>Ascomycota</taxon>
        <taxon>Pezizomycotina</taxon>
        <taxon>Eurotiomycetes</taxon>
        <taxon>Chaetothyriomycetidae</taxon>
        <taxon>Chaetothyriales</taxon>
        <taxon>Herpotrichiellaceae</taxon>
        <taxon>Fonsecaea</taxon>
    </lineage>
</organism>
<sequence length="495" mass="56148">MLMPRRQPRRARQTASDADTGMRNGRGRPMKRFDQLKPPRKARTLQASIIHRQLSAEYPERDESAEGAEGAEGAPPTRVSALESLPVEIIEQMFFYCLEVNLPRASVYLASALSRPAVYRALVLLAYFQAAPQSHVETRHFLPATFRLIGVDDRRRLQEDILRCKWCTFEFLQSCMPALTRLAMVREWHYEREELTWARSKGVRQKVVDELVELPDPDVFLPPIDDTSAMEKYFRPRSAMLPDKQQQDEAMSADGSDKYPLLVIDTLHHAGIEEQPPPEGDDVSLIHRPQTVLAAEIIPENIVLRKPWTDANIKLLQLLRQAMRFGGCQPTQPSPQALFEGMANAVREGNELALLVLLELHETVTGRVYQEQVPPLRLFHLVCQEPTLPDRLQCRMIALLLRNAGAATARELADDEILTRWAIHLTNSPAAAQNDLYVAKEVLRFMETQGRSDNPTGRAFGARRVGGLWTYTPCFAEEIGYLEHLPGGRTFMQQT</sequence>
<gene>
    <name evidence="2" type="ORF">Z520_08075</name>
</gene>
<dbReference type="EMBL" id="KN848078">
    <property type="protein sequence ID" value="KIX96297.1"/>
    <property type="molecule type" value="Genomic_DNA"/>
</dbReference>
<evidence type="ECO:0000256" key="1">
    <source>
        <dbReference type="SAM" id="MobiDB-lite"/>
    </source>
</evidence>
<dbReference type="RefSeq" id="XP_016630420.1">
    <property type="nucleotide sequence ID" value="XM_016778572.1"/>
</dbReference>
<dbReference type="VEuPathDB" id="FungiDB:Z520_08075"/>
<dbReference type="GeneID" id="27713821"/>
<dbReference type="OrthoDB" id="4167490at2759"/>
<dbReference type="AlphaFoldDB" id="A0A0D2JS63"/>
<accession>A0A0D2JS63</accession>
<protein>
    <submittedName>
        <fullName evidence="2">Uncharacterized protein</fullName>
    </submittedName>
</protein>
<evidence type="ECO:0000313" key="2">
    <source>
        <dbReference type="EMBL" id="KIX96297.1"/>
    </source>
</evidence>
<evidence type="ECO:0000313" key="3">
    <source>
        <dbReference type="Proteomes" id="UP000053411"/>
    </source>
</evidence>
<keyword evidence="3" id="KW-1185">Reference proteome</keyword>
<dbReference type="STRING" id="1442371.A0A0D2JS63"/>
<dbReference type="Proteomes" id="UP000053411">
    <property type="component" value="Unassembled WGS sequence"/>
</dbReference>
<reference evidence="2 3" key="1">
    <citation type="submission" date="2015-01" db="EMBL/GenBank/DDBJ databases">
        <title>The Genome Sequence of Fonsecaea multimorphosa CBS 102226.</title>
        <authorList>
            <consortium name="The Broad Institute Genomics Platform"/>
            <person name="Cuomo C."/>
            <person name="de Hoog S."/>
            <person name="Gorbushina A."/>
            <person name="Stielow B."/>
            <person name="Teixiera M."/>
            <person name="Abouelleil A."/>
            <person name="Chapman S.B."/>
            <person name="Priest M."/>
            <person name="Young S.K."/>
            <person name="Wortman J."/>
            <person name="Nusbaum C."/>
            <person name="Birren B."/>
        </authorList>
    </citation>
    <scope>NUCLEOTIDE SEQUENCE [LARGE SCALE GENOMIC DNA]</scope>
    <source>
        <strain evidence="2 3">CBS 102226</strain>
    </source>
</reference>
<feature type="compositionally biased region" description="Basic residues" evidence="1">
    <location>
        <begin position="1"/>
        <end position="12"/>
    </location>
</feature>
<proteinExistence type="predicted"/>
<feature type="region of interest" description="Disordered" evidence="1">
    <location>
        <begin position="1"/>
        <end position="42"/>
    </location>
</feature>